<dbReference type="Pfam" id="PF19054">
    <property type="entry name" value="DUF5753"/>
    <property type="match status" value="1"/>
</dbReference>
<accession>A0A4R4UVP4</accession>
<feature type="domain" description="DUF5753" evidence="1">
    <location>
        <begin position="1"/>
        <end position="36"/>
    </location>
</feature>
<proteinExistence type="predicted"/>
<keyword evidence="3" id="KW-1185">Reference proteome</keyword>
<evidence type="ECO:0000313" key="3">
    <source>
        <dbReference type="Proteomes" id="UP000294744"/>
    </source>
</evidence>
<gene>
    <name evidence="2" type="ORF">E1161_01575</name>
</gene>
<evidence type="ECO:0000259" key="1">
    <source>
        <dbReference type="Pfam" id="PF19054"/>
    </source>
</evidence>
<dbReference type="Proteomes" id="UP000294744">
    <property type="component" value="Unassembled WGS sequence"/>
</dbReference>
<organism evidence="2 3">
    <name type="scientific">Saccharopolyspora aridisoli</name>
    <dbReference type="NCBI Taxonomy" id="2530385"/>
    <lineage>
        <taxon>Bacteria</taxon>
        <taxon>Bacillati</taxon>
        <taxon>Actinomycetota</taxon>
        <taxon>Actinomycetes</taxon>
        <taxon>Pseudonocardiales</taxon>
        <taxon>Pseudonocardiaceae</taxon>
        <taxon>Saccharopolyspora</taxon>
    </lineage>
</organism>
<evidence type="ECO:0000313" key="2">
    <source>
        <dbReference type="EMBL" id="TDC96210.1"/>
    </source>
</evidence>
<protein>
    <recommendedName>
        <fullName evidence="1">DUF5753 domain-containing protein</fullName>
    </recommendedName>
</protein>
<sequence length="64" mass="6943">MAEQLRYMMKAAERPNVAVQVLPLGATEWHPAHAGIVLAVRVRRPGSDRSPGALPDGLIESELL</sequence>
<reference evidence="2 3" key="1">
    <citation type="submission" date="2019-03" db="EMBL/GenBank/DDBJ databases">
        <title>Draft genome sequences of novel Actinobacteria.</title>
        <authorList>
            <person name="Sahin N."/>
            <person name="Ay H."/>
            <person name="Saygin H."/>
        </authorList>
    </citation>
    <scope>NUCLEOTIDE SEQUENCE [LARGE SCALE GENOMIC DNA]</scope>
    <source>
        <strain evidence="2 3">16K404</strain>
    </source>
</reference>
<name>A0A4R4UVP4_9PSEU</name>
<dbReference type="EMBL" id="SMKV01000002">
    <property type="protein sequence ID" value="TDC96210.1"/>
    <property type="molecule type" value="Genomic_DNA"/>
</dbReference>
<comment type="caution">
    <text evidence="2">The sequence shown here is derived from an EMBL/GenBank/DDBJ whole genome shotgun (WGS) entry which is preliminary data.</text>
</comment>
<dbReference type="AlphaFoldDB" id="A0A4R4UVP4"/>
<dbReference type="InterPro" id="IPR043917">
    <property type="entry name" value="DUF5753"/>
</dbReference>